<name>A0ABP4RQL8_9ACTN</name>
<sequence length="108" mass="13038">MSCSDMKGQPTPTLRSRTILRGVGRTVWRVWWRSYGWLRRARAGKHHDRLLARRCAEIDAQVRAEAEHRADGANYVDWMRWPAHEFRRQLANYLKHRRFLRNRDDRPA</sequence>
<protein>
    <submittedName>
        <fullName evidence="1">Uncharacterized protein</fullName>
    </submittedName>
</protein>
<organism evidence="1 2">
    <name type="scientific">Fodinicola feengrottensis</name>
    <dbReference type="NCBI Taxonomy" id="435914"/>
    <lineage>
        <taxon>Bacteria</taxon>
        <taxon>Bacillati</taxon>
        <taxon>Actinomycetota</taxon>
        <taxon>Actinomycetes</taxon>
        <taxon>Mycobacteriales</taxon>
        <taxon>Fodinicola</taxon>
    </lineage>
</organism>
<proteinExistence type="predicted"/>
<evidence type="ECO:0000313" key="1">
    <source>
        <dbReference type="EMBL" id="GAA1657392.1"/>
    </source>
</evidence>
<dbReference type="Proteomes" id="UP001500618">
    <property type="component" value="Unassembled WGS sequence"/>
</dbReference>
<comment type="caution">
    <text evidence="1">The sequence shown here is derived from an EMBL/GenBank/DDBJ whole genome shotgun (WGS) entry which is preliminary data.</text>
</comment>
<reference evidence="2" key="1">
    <citation type="journal article" date="2019" name="Int. J. Syst. Evol. Microbiol.">
        <title>The Global Catalogue of Microorganisms (GCM) 10K type strain sequencing project: providing services to taxonomists for standard genome sequencing and annotation.</title>
        <authorList>
            <consortium name="The Broad Institute Genomics Platform"/>
            <consortium name="The Broad Institute Genome Sequencing Center for Infectious Disease"/>
            <person name="Wu L."/>
            <person name="Ma J."/>
        </authorList>
    </citation>
    <scope>NUCLEOTIDE SEQUENCE [LARGE SCALE GENOMIC DNA]</scope>
    <source>
        <strain evidence="2">JCM 14718</strain>
    </source>
</reference>
<evidence type="ECO:0000313" key="2">
    <source>
        <dbReference type="Proteomes" id="UP001500618"/>
    </source>
</evidence>
<gene>
    <name evidence="1" type="ORF">GCM10009765_03650</name>
</gene>
<dbReference type="EMBL" id="BAAANY010000001">
    <property type="protein sequence ID" value="GAA1657392.1"/>
    <property type="molecule type" value="Genomic_DNA"/>
</dbReference>
<keyword evidence="2" id="KW-1185">Reference proteome</keyword>
<accession>A0ABP4RQL8</accession>